<dbReference type="GO" id="GO:0016853">
    <property type="term" value="F:isomerase activity"/>
    <property type="evidence" value="ECO:0007669"/>
    <property type="project" value="UniProtKB-KW"/>
</dbReference>
<dbReference type="Gene3D" id="3.10.450.50">
    <property type="match status" value="1"/>
</dbReference>
<dbReference type="SUPFAM" id="SSF54427">
    <property type="entry name" value="NTF2-like"/>
    <property type="match status" value="1"/>
</dbReference>
<sequence length="142" mass="15178">MNFDVKQLTDRYIAQWNEPDPATRATLIRDLWASDAVHVITNPPEAVRDAAAALALPAPALEARGHAALEARVGRAYEMFVEAGEYVFEAAGEAVLLLPHVVGVRWSMVSTRTGEVAGGGLDVLAVGEDGRVRSDHQFVGGS</sequence>
<gene>
    <name evidence="1" type="ORF">BN4615_P10022</name>
</gene>
<organism evidence="1">
    <name type="scientific">Nonomuraea gerenzanensis</name>
    <dbReference type="NCBI Taxonomy" id="93944"/>
    <lineage>
        <taxon>Bacteria</taxon>
        <taxon>Bacillati</taxon>
        <taxon>Actinomycetota</taxon>
        <taxon>Actinomycetes</taxon>
        <taxon>Streptosporangiales</taxon>
        <taxon>Streptosporangiaceae</taxon>
        <taxon>Nonomuraea</taxon>
    </lineage>
</organism>
<protein>
    <submittedName>
        <fullName evidence="1">Putative isomerase</fullName>
    </submittedName>
</protein>
<proteinExistence type="predicted"/>
<keyword evidence="1" id="KW-0413">Isomerase</keyword>
<accession>A0A1M4ENS1</accession>
<dbReference type="EMBL" id="LT559118">
    <property type="protein sequence ID" value="SBP00506.1"/>
    <property type="molecule type" value="Genomic_DNA"/>
</dbReference>
<dbReference type="AlphaFoldDB" id="A0A1M4ENS1"/>
<dbReference type="InterPro" id="IPR032710">
    <property type="entry name" value="NTF2-like_dom_sf"/>
</dbReference>
<dbReference type="RefSeq" id="WP_225269091.1">
    <property type="nucleotide sequence ID" value="NZ_CP084058.1"/>
</dbReference>
<reference evidence="1" key="1">
    <citation type="submission" date="2016-04" db="EMBL/GenBank/DDBJ databases">
        <authorList>
            <person name="Evans L.H."/>
            <person name="Alamgir A."/>
            <person name="Owens N."/>
            <person name="Weber N.D."/>
            <person name="Virtaneva K."/>
            <person name="Barbian K."/>
            <person name="Babar A."/>
            <person name="Rosenke K."/>
        </authorList>
    </citation>
    <scope>NUCLEOTIDE SEQUENCE</scope>
    <source>
        <strain evidence="1">Nono1</strain>
    </source>
</reference>
<evidence type="ECO:0000313" key="1">
    <source>
        <dbReference type="EMBL" id="SBP00506.1"/>
    </source>
</evidence>
<name>A0A1M4ENS1_9ACTN</name>